<comment type="caution">
    <text evidence="1">The sequence shown here is derived from an EMBL/GenBank/DDBJ whole genome shotgun (WGS) entry which is preliminary data.</text>
</comment>
<gene>
    <name evidence="1" type="ORF">S01H1_47131</name>
</gene>
<protein>
    <submittedName>
        <fullName evidence="1">Uncharacterized protein</fullName>
    </submittedName>
</protein>
<dbReference type="EMBL" id="BARS01030209">
    <property type="protein sequence ID" value="GAG19157.1"/>
    <property type="molecule type" value="Genomic_DNA"/>
</dbReference>
<accession>X0W7A5</accession>
<reference evidence="1" key="1">
    <citation type="journal article" date="2014" name="Front. Microbiol.">
        <title>High frequency of phylogenetically diverse reductive dehalogenase-homologous genes in deep subseafloor sedimentary metagenomes.</title>
        <authorList>
            <person name="Kawai M."/>
            <person name="Futagami T."/>
            <person name="Toyoda A."/>
            <person name="Takaki Y."/>
            <person name="Nishi S."/>
            <person name="Hori S."/>
            <person name="Arai W."/>
            <person name="Tsubouchi T."/>
            <person name="Morono Y."/>
            <person name="Uchiyama I."/>
            <person name="Ito T."/>
            <person name="Fujiyama A."/>
            <person name="Inagaki F."/>
            <person name="Takami H."/>
        </authorList>
    </citation>
    <scope>NUCLEOTIDE SEQUENCE</scope>
    <source>
        <strain evidence="1">Expedition CK06-06</strain>
    </source>
</reference>
<dbReference type="AlphaFoldDB" id="X0W7A5"/>
<proteinExistence type="predicted"/>
<evidence type="ECO:0000313" key="1">
    <source>
        <dbReference type="EMBL" id="GAG19157.1"/>
    </source>
</evidence>
<sequence>MAIPRKELDEIKILLRDYDDQLFKLIDYIMHTANVGHSFEVVVDPDMREHRKSFYMDGDGSFYIKEVKKNNEKLNKLKEYLRHIQ</sequence>
<organism evidence="1">
    <name type="scientific">marine sediment metagenome</name>
    <dbReference type="NCBI Taxonomy" id="412755"/>
    <lineage>
        <taxon>unclassified sequences</taxon>
        <taxon>metagenomes</taxon>
        <taxon>ecological metagenomes</taxon>
    </lineage>
</organism>
<name>X0W7A5_9ZZZZ</name>